<dbReference type="AlphaFoldDB" id="A0A0F9JHK0"/>
<proteinExistence type="predicted"/>
<gene>
    <name evidence="1" type="ORF">LCGC14_1451800</name>
</gene>
<dbReference type="EMBL" id="LAZR01010006">
    <property type="protein sequence ID" value="KKM69334.1"/>
    <property type="molecule type" value="Genomic_DNA"/>
</dbReference>
<comment type="caution">
    <text evidence="1">The sequence shown here is derived from an EMBL/GenBank/DDBJ whole genome shotgun (WGS) entry which is preliminary data.</text>
</comment>
<protein>
    <submittedName>
        <fullName evidence="1">Uncharacterized protein</fullName>
    </submittedName>
</protein>
<reference evidence="1" key="1">
    <citation type="journal article" date="2015" name="Nature">
        <title>Complex archaea that bridge the gap between prokaryotes and eukaryotes.</title>
        <authorList>
            <person name="Spang A."/>
            <person name="Saw J.H."/>
            <person name="Jorgensen S.L."/>
            <person name="Zaremba-Niedzwiedzka K."/>
            <person name="Martijn J."/>
            <person name="Lind A.E."/>
            <person name="van Eijk R."/>
            <person name="Schleper C."/>
            <person name="Guy L."/>
            <person name="Ettema T.J."/>
        </authorList>
    </citation>
    <scope>NUCLEOTIDE SEQUENCE</scope>
</reference>
<name>A0A0F9JHK0_9ZZZZ</name>
<accession>A0A0F9JHK0</accession>
<organism evidence="1">
    <name type="scientific">marine sediment metagenome</name>
    <dbReference type="NCBI Taxonomy" id="412755"/>
    <lineage>
        <taxon>unclassified sequences</taxon>
        <taxon>metagenomes</taxon>
        <taxon>ecological metagenomes</taxon>
    </lineage>
</organism>
<sequence length="73" mass="8539">MVRERNEVIYSIRVEDIYLSAESLVRETDLTPDVLERVIQKLEALDTIEVFGEMIDDMLDDAIEEEQQDVTIH</sequence>
<evidence type="ECO:0000313" key="1">
    <source>
        <dbReference type="EMBL" id="KKM69334.1"/>
    </source>
</evidence>